<dbReference type="AlphaFoldDB" id="A0A6C0I6R4"/>
<sequence>MGSNVLEALILPLTSREINDGRFKSFISQLRPIKTSNLSFVIIVNNRTHISISEDLKALDSKFKSVDLIHLNIPTSDDIYSTNSKWTPKYGWASGPNILFLSAMRHCTKFNTVLLIETDCIVKPTFLEDLALFTCFSGGFLIAGTRYDGNTYMDANTLLFHHINGVALYNTGNPRFQTLINNLDAYIVEEVKSTPFFAYDVAIIQLVLTRILDTSTHSEWKRIYKDIITTNFIVNMSIPSDKSISMSHINKHYPHHVILHKK</sequence>
<proteinExistence type="predicted"/>
<reference evidence="1" key="1">
    <citation type="journal article" date="2020" name="Nature">
        <title>Giant virus diversity and host interactions through global metagenomics.</title>
        <authorList>
            <person name="Schulz F."/>
            <person name="Roux S."/>
            <person name="Paez-Espino D."/>
            <person name="Jungbluth S."/>
            <person name="Walsh D.A."/>
            <person name="Denef V.J."/>
            <person name="McMahon K.D."/>
            <person name="Konstantinidis K.T."/>
            <person name="Eloe-Fadrosh E.A."/>
            <person name="Kyrpides N.C."/>
            <person name="Woyke T."/>
        </authorList>
    </citation>
    <scope>NUCLEOTIDE SEQUENCE</scope>
    <source>
        <strain evidence="1">GVMAG-M-3300023184-50</strain>
    </source>
</reference>
<name>A0A6C0I6R4_9ZZZZ</name>
<organism evidence="1">
    <name type="scientific">viral metagenome</name>
    <dbReference type="NCBI Taxonomy" id="1070528"/>
    <lineage>
        <taxon>unclassified sequences</taxon>
        <taxon>metagenomes</taxon>
        <taxon>organismal metagenomes</taxon>
    </lineage>
</organism>
<protein>
    <submittedName>
        <fullName evidence="1">Uncharacterized protein</fullName>
    </submittedName>
</protein>
<evidence type="ECO:0000313" key="1">
    <source>
        <dbReference type="EMBL" id="QHT88290.1"/>
    </source>
</evidence>
<dbReference type="EMBL" id="MN740114">
    <property type="protein sequence ID" value="QHT88290.1"/>
    <property type="molecule type" value="Genomic_DNA"/>
</dbReference>
<accession>A0A6C0I6R4</accession>